<dbReference type="EMBL" id="HBKQ01037459">
    <property type="protein sequence ID" value="CAE2259219.1"/>
    <property type="molecule type" value="Transcribed_RNA"/>
</dbReference>
<organism evidence="1">
    <name type="scientific">Odontella aurita</name>
    <dbReference type="NCBI Taxonomy" id="265563"/>
    <lineage>
        <taxon>Eukaryota</taxon>
        <taxon>Sar</taxon>
        <taxon>Stramenopiles</taxon>
        <taxon>Ochrophyta</taxon>
        <taxon>Bacillariophyta</taxon>
        <taxon>Mediophyceae</taxon>
        <taxon>Biddulphiophycidae</taxon>
        <taxon>Eupodiscales</taxon>
        <taxon>Odontellaceae</taxon>
        <taxon>Odontella</taxon>
    </lineage>
</organism>
<name>A0A7S4JCF5_9STRA</name>
<protein>
    <submittedName>
        <fullName evidence="1">Uncharacterized protein</fullName>
    </submittedName>
</protein>
<dbReference type="AlphaFoldDB" id="A0A7S4JCF5"/>
<accession>A0A7S4JCF5</accession>
<reference evidence="1" key="1">
    <citation type="submission" date="2021-01" db="EMBL/GenBank/DDBJ databases">
        <authorList>
            <person name="Corre E."/>
            <person name="Pelletier E."/>
            <person name="Niang G."/>
            <person name="Scheremetjew M."/>
            <person name="Finn R."/>
            <person name="Kale V."/>
            <person name="Holt S."/>
            <person name="Cochrane G."/>
            <person name="Meng A."/>
            <person name="Brown T."/>
            <person name="Cohen L."/>
        </authorList>
    </citation>
    <scope>NUCLEOTIDE SEQUENCE</scope>
    <source>
        <strain evidence="1">Isolate 1302-5</strain>
    </source>
</reference>
<gene>
    <name evidence="1" type="ORF">OAUR00152_LOCUS25850</name>
</gene>
<evidence type="ECO:0000313" key="1">
    <source>
        <dbReference type="EMBL" id="CAE2259219.1"/>
    </source>
</evidence>
<proteinExistence type="predicted"/>
<sequence length="159" mass="17553">MVSIRAVLLIGTIQINNFLPSSCLSSIATFRAMSMNASPSAKRLAGRIEVKNSGEPTVNAVYEERNPTSVPEGFSRTCKSMRWQPDEMWERLSDGRKPWFEASNESYIYWNRGDGKWWIDGPSGAGLYIVSSPESSPPSEGWVALSGARQPVPVLEVLA</sequence>